<reference evidence="2" key="2">
    <citation type="submission" date="2020-08" db="EMBL/GenBank/DDBJ databases">
        <authorList>
            <person name="Chen M."/>
            <person name="Teng W."/>
            <person name="Zhao L."/>
            <person name="Hu C."/>
            <person name="Zhou Y."/>
            <person name="Han B."/>
            <person name="Song L."/>
            <person name="Shu W."/>
        </authorList>
    </citation>
    <scope>NUCLEOTIDE SEQUENCE</scope>
    <source>
        <strain evidence="2">FACHB-1277</strain>
    </source>
</reference>
<evidence type="ECO:0000313" key="2">
    <source>
        <dbReference type="EMBL" id="MBD2148757.1"/>
    </source>
</evidence>
<keyword evidence="1" id="KW-1133">Transmembrane helix</keyword>
<feature type="transmembrane region" description="Helical" evidence="1">
    <location>
        <begin position="12"/>
        <end position="31"/>
    </location>
</feature>
<keyword evidence="3" id="KW-1185">Reference proteome</keyword>
<dbReference type="AlphaFoldDB" id="A0A926UPS0"/>
<comment type="caution">
    <text evidence="2">The sequence shown here is derived from an EMBL/GenBank/DDBJ whole genome shotgun (WGS) entry which is preliminary data.</text>
</comment>
<reference evidence="2" key="1">
    <citation type="journal article" date="2015" name="ISME J.">
        <title>Draft Genome Sequence of Streptomyces incarnatus NRRL8089, which Produces the Nucleoside Antibiotic Sinefungin.</title>
        <authorList>
            <person name="Oshima K."/>
            <person name="Hattori M."/>
            <person name="Shimizu H."/>
            <person name="Fukuda K."/>
            <person name="Nemoto M."/>
            <person name="Inagaki K."/>
            <person name="Tamura T."/>
        </authorList>
    </citation>
    <scope>NUCLEOTIDE SEQUENCE</scope>
    <source>
        <strain evidence="2">FACHB-1277</strain>
    </source>
</reference>
<feature type="transmembrane region" description="Helical" evidence="1">
    <location>
        <begin position="43"/>
        <end position="62"/>
    </location>
</feature>
<protein>
    <submittedName>
        <fullName evidence="2">Uncharacterized protein</fullName>
    </submittedName>
</protein>
<organism evidence="2 3">
    <name type="scientific">Pseudanabaena cinerea FACHB-1277</name>
    <dbReference type="NCBI Taxonomy" id="2949581"/>
    <lineage>
        <taxon>Bacteria</taxon>
        <taxon>Bacillati</taxon>
        <taxon>Cyanobacteriota</taxon>
        <taxon>Cyanophyceae</taxon>
        <taxon>Pseudanabaenales</taxon>
        <taxon>Pseudanabaenaceae</taxon>
        <taxon>Pseudanabaena</taxon>
        <taxon>Pseudanabaena cinerea</taxon>
    </lineage>
</organism>
<name>A0A926UPS0_9CYAN</name>
<dbReference type="RefSeq" id="WP_190349096.1">
    <property type="nucleotide sequence ID" value="NZ_JACJPY010000002.1"/>
</dbReference>
<proteinExistence type="predicted"/>
<keyword evidence="1" id="KW-0812">Transmembrane</keyword>
<accession>A0A926UPS0</accession>
<sequence length="178" mass="20361">MKKSFFYRTLQVASIIAAYSAIYIWASTTHVEPIYSILTDLDALLVSLALAIALPFFCFKVLRKLYTPPQSLQLQNLPQSKNRVTATESYLDNDELDVETMQYRGMRYNPDELLTNSDLTQQQGIDNAESKTVIKYRGVSIESENKPQNIPASEPKLPSQETTRKLKQKIKYRGVYID</sequence>
<evidence type="ECO:0000256" key="1">
    <source>
        <dbReference type="SAM" id="Phobius"/>
    </source>
</evidence>
<gene>
    <name evidence="2" type="ORF">H6F44_01240</name>
</gene>
<keyword evidence="1" id="KW-0472">Membrane</keyword>
<dbReference type="Proteomes" id="UP000631421">
    <property type="component" value="Unassembled WGS sequence"/>
</dbReference>
<evidence type="ECO:0000313" key="3">
    <source>
        <dbReference type="Proteomes" id="UP000631421"/>
    </source>
</evidence>
<dbReference type="EMBL" id="JACJPY010000002">
    <property type="protein sequence ID" value="MBD2148757.1"/>
    <property type="molecule type" value="Genomic_DNA"/>
</dbReference>